<dbReference type="Gene3D" id="3.40.50.10320">
    <property type="entry name" value="LmbE-like"/>
    <property type="match status" value="1"/>
</dbReference>
<feature type="binding site" evidence="4">
    <location>
        <position position="13"/>
    </location>
    <ligand>
        <name>Zn(2+)</name>
        <dbReference type="ChEBI" id="CHEBI:29105"/>
    </ligand>
</feature>
<comment type="catalytic activity">
    <reaction evidence="4">
        <text>1D-myo-inositol 2-acetamido-2-deoxy-alpha-D-glucopyranoside + H2O = 1D-myo-inositol 2-amino-2-deoxy-alpha-D-glucopyranoside + acetate</text>
        <dbReference type="Rhea" id="RHEA:26180"/>
        <dbReference type="ChEBI" id="CHEBI:15377"/>
        <dbReference type="ChEBI" id="CHEBI:30089"/>
        <dbReference type="ChEBI" id="CHEBI:52442"/>
        <dbReference type="ChEBI" id="CHEBI:58886"/>
        <dbReference type="EC" id="3.5.1.103"/>
    </reaction>
</comment>
<feature type="binding site" evidence="4">
    <location>
        <position position="10"/>
    </location>
    <ligand>
        <name>Zn(2+)</name>
        <dbReference type="ChEBI" id="CHEBI:29105"/>
    </ligand>
</feature>
<evidence type="ECO:0000313" key="6">
    <source>
        <dbReference type="Proteomes" id="UP001501218"/>
    </source>
</evidence>
<keyword evidence="2 4" id="KW-0378">Hydrolase</keyword>
<dbReference type="PANTHER" id="PTHR12993:SF26">
    <property type="entry name" value="1D-MYO-INOSITOL 2-ACETAMIDO-2-DEOXY-ALPHA-D-GLUCOPYRANOSIDE DEACETYLASE"/>
    <property type="match status" value="1"/>
</dbReference>
<evidence type="ECO:0000313" key="5">
    <source>
        <dbReference type="EMBL" id="GAA2332271.1"/>
    </source>
</evidence>
<comment type="function">
    <text evidence="4">Catalyzes the deacetylation of 1D-myo-inositol 2-acetamido-2-deoxy-alpha-D-glucopyranoside (GlcNAc-Ins) in the mycothiol biosynthesis pathway.</text>
</comment>
<comment type="similarity">
    <text evidence="4">Belongs to the MshB deacetylase family.</text>
</comment>
<dbReference type="InterPro" id="IPR017810">
    <property type="entry name" value="Mycothiol_biosynthesis_MshB"/>
</dbReference>
<dbReference type="SUPFAM" id="SSF102588">
    <property type="entry name" value="LmbE-like"/>
    <property type="match status" value="1"/>
</dbReference>
<keyword evidence="3 4" id="KW-0862">Zinc</keyword>
<feature type="binding site" evidence="4">
    <location>
        <position position="152"/>
    </location>
    <ligand>
        <name>Zn(2+)</name>
        <dbReference type="ChEBI" id="CHEBI:29105"/>
    </ligand>
</feature>
<evidence type="ECO:0000256" key="3">
    <source>
        <dbReference type="ARBA" id="ARBA00022833"/>
    </source>
</evidence>
<evidence type="ECO:0000256" key="1">
    <source>
        <dbReference type="ARBA" id="ARBA00022723"/>
    </source>
</evidence>
<dbReference type="Proteomes" id="UP001501218">
    <property type="component" value="Unassembled WGS sequence"/>
</dbReference>
<comment type="caution">
    <text evidence="5">The sequence shown here is derived from an EMBL/GenBank/DDBJ whole genome shotgun (WGS) entry which is preliminary data.</text>
</comment>
<evidence type="ECO:0000256" key="2">
    <source>
        <dbReference type="ARBA" id="ARBA00022801"/>
    </source>
</evidence>
<sequence>MARFLLVHAHPDDETLWTGGTIARYAARGVEVMVVTCTLGEAGEVIPAELRGLVSDEADQLGGYRIGELRSALAALRVSEHRFLGGAGRWRDSGMLWDEPGRATAVPDAHPRAFAIGDLAEQTDQLVQIIEEFRPEVVVTYAADGGYGHPDHIRAHEVTEAAVERSTDVRRLFHAVPSRQAQDRGLAELAESADLPFRLPESHELPGVDEGSITTAIDVAEHLPAKIAALRAHATQVEVWVEQRRDGAGIASFALSNGIAQPLLGTEHYVLASGDANGCATDLFGGLETR</sequence>
<dbReference type="PANTHER" id="PTHR12993">
    <property type="entry name" value="N-ACETYLGLUCOSAMINYL-PHOSPHATIDYLINOSITOL DE-N-ACETYLASE-RELATED"/>
    <property type="match status" value="1"/>
</dbReference>
<keyword evidence="6" id="KW-1185">Reference proteome</keyword>
<evidence type="ECO:0000256" key="4">
    <source>
        <dbReference type="HAMAP-Rule" id="MF_01696"/>
    </source>
</evidence>
<dbReference type="EMBL" id="BAAARA010000001">
    <property type="protein sequence ID" value="GAA2332271.1"/>
    <property type="molecule type" value="Genomic_DNA"/>
</dbReference>
<proteinExistence type="inferred from homology"/>
<dbReference type="EC" id="3.5.1.103" evidence="4"/>
<gene>
    <name evidence="5" type="primary">mshB_1</name>
    <name evidence="4" type="synonym">mshB</name>
    <name evidence="5" type="ORF">GCM10009854_04370</name>
</gene>
<dbReference type="Pfam" id="PF02585">
    <property type="entry name" value="PIG-L"/>
    <property type="match status" value="1"/>
</dbReference>
<dbReference type="InterPro" id="IPR024078">
    <property type="entry name" value="LmbE-like_dom_sf"/>
</dbReference>
<reference evidence="6" key="1">
    <citation type="journal article" date="2019" name="Int. J. Syst. Evol. Microbiol.">
        <title>The Global Catalogue of Microorganisms (GCM) 10K type strain sequencing project: providing services to taxonomists for standard genome sequencing and annotation.</title>
        <authorList>
            <consortium name="The Broad Institute Genomics Platform"/>
            <consortium name="The Broad Institute Genome Sequencing Center for Infectious Disease"/>
            <person name="Wu L."/>
            <person name="Ma J."/>
        </authorList>
    </citation>
    <scope>NUCLEOTIDE SEQUENCE [LARGE SCALE GENOMIC DNA]</scope>
    <source>
        <strain evidence="6">JCM 16221</strain>
    </source>
</reference>
<dbReference type="HAMAP" id="MF_01696">
    <property type="entry name" value="MshB"/>
    <property type="match status" value="1"/>
</dbReference>
<name>A0ABP5SJ82_9PSEU</name>
<dbReference type="RefSeq" id="WP_344125879.1">
    <property type="nucleotide sequence ID" value="NZ_BAAARA010000001.1"/>
</dbReference>
<protein>
    <recommendedName>
        <fullName evidence="4">1D-myo-inositol 2-acetamido-2-deoxy-alpha-D-glucopyranoside deacetylase</fullName>
        <shortName evidence="4">GlcNAc-Ins deacetylase</shortName>
        <ecNumber evidence="4">3.5.1.103</ecNumber>
    </recommendedName>
    <alternativeName>
        <fullName evidence="4">N-acetyl-1-D-myo-inositol-2-amino-2-deoxy-alpha-D-glucopyranoside deacetylase</fullName>
    </alternativeName>
</protein>
<accession>A0ABP5SJ82</accession>
<keyword evidence="1 4" id="KW-0479">Metal-binding</keyword>
<dbReference type="InterPro" id="IPR003737">
    <property type="entry name" value="GlcNAc_PI_deacetylase-related"/>
</dbReference>
<comment type="cofactor">
    <cofactor evidence="4">
        <name>Zn(2+)</name>
        <dbReference type="ChEBI" id="CHEBI:29105"/>
    </cofactor>
    <text evidence="4">Binds 1 zinc ion per subunit.</text>
</comment>
<dbReference type="NCBIfam" id="TIGR03445">
    <property type="entry name" value="mycothiol_MshB"/>
    <property type="match status" value="1"/>
</dbReference>
<organism evidence="5 6">
    <name type="scientific">Saccharopolyspora halophila</name>
    <dbReference type="NCBI Taxonomy" id="405551"/>
    <lineage>
        <taxon>Bacteria</taxon>
        <taxon>Bacillati</taxon>
        <taxon>Actinomycetota</taxon>
        <taxon>Actinomycetes</taxon>
        <taxon>Pseudonocardiales</taxon>
        <taxon>Pseudonocardiaceae</taxon>
        <taxon>Saccharopolyspora</taxon>
    </lineage>
</organism>